<comment type="caution">
    <text evidence="1">The sequence shown here is derived from an EMBL/GenBank/DDBJ whole genome shotgun (WGS) entry which is preliminary data.</text>
</comment>
<evidence type="ECO:0000313" key="1">
    <source>
        <dbReference type="EMBL" id="KPJ22583.1"/>
    </source>
</evidence>
<dbReference type="Proteomes" id="UP000049578">
    <property type="component" value="Unassembled WGS sequence"/>
</dbReference>
<evidence type="ECO:0000313" key="2">
    <source>
        <dbReference type="Proteomes" id="UP000049578"/>
    </source>
</evidence>
<reference evidence="1 2" key="1">
    <citation type="submission" date="2015-08" db="EMBL/GenBank/DDBJ databases">
        <title>Genome sequence of Streptococcus phocae subsp. phocae ATCC 51973T isolated from liver specimen obtained from seal.</title>
        <authorList>
            <person name="Avendano-Herrera R."/>
        </authorList>
    </citation>
    <scope>NUCLEOTIDE SEQUENCE [LARGE SCALE GENOMIC DNA]</scope>
    <source>
        <strain evidence="1 2">ATCC 51973</strain>
    </source>
</reference>
<sequence length="103" mass="12066">MAFQKTKGRYASFGIATSLPPELIDTFWEIIDHYLKGVFPLNSILTFKIIKNNNYLSYEYFDRKAGTRIVFDYKARFDPFYPETVYIVDNSGIETILLPHELN</sequence>
<accession>A0A0P6SEF1</accession>
<dbReference type="AlphaFoldDB" id="A0A0P6SEF1"/>
<keyword evidence="2" id="KW-1185">Reference proteome</keyword>
<dbReference type="RefSeq" id="WP_037594260.1">
    <property type="nucleotide sequence ID" value="NZ_LHQM01000010.1"/>
</dbReference>
<dbReference type="PATRIC" id="fig|119224.3.peg.57"/>
<organism evidence="1 2">
    <name type="scientific">Streptococcus phocae</name>
    <dbReference type="NCBI Taxonomy" id="119224"/>
    <lineage>
        <taxon>Bacteria</taxon>
        <taxon>Bacillati</taxon>
        <taxon>Bacillota</taxon>
        <taxon>Bacilli</taxon>
        <taxon>Lactobacillales</taxon>
        <taxon>Streptococcaceae</taxon>
        <taxon>Streptococcus</taxon>
    </lineage>
</organism>
<name>A0A0P6SEF1_9STRE</name>
<dbReference type="EMBL" id="LHQM01000010">
    <property type="protein sequence ID" value="KPJ22583.1"/>
    <property type="molecule type" value="Genomic_DNA"/>
</dbReference>
<protein>
    <recommendedName>
        <fullName evidence="3">GTP cyclohydrolase</fullName>
    </recommendedName>
</protein>
<dbReference type="InterPro" id="IPR009303">
    <property type="entry name" value="DUF960"/>
</dbReference>
<proteinExistence type="predicted"/>
<dbReference type="STRING" id="119224.AKK44_02705"/>
<dbReference type="Pfam" id="PF06124">
    <property type="entry name" value="DUF960"/>
    <property type="match status" value="1"/>
</dbReference>
<evidence type="ECO:0008006" key="3">
    <source>
        <dbReference type="Google" id="ProtNLM"/>
    </source>
</evidence>
<dbReference type="Gene3D" id="3.10.450.150">
    <property type="entry name" value="enterococcus faecalis protein"/>
    <property type="match status" value="1"/>
</dbReference>
<gene>
    <name evidence="1" type="ORF">AKK44_02705</name>
</gene>